<keyword evidence="4" id="KW-1003">Cell membrane</keyword>
<comment type="subcellular location">
    <subcellularLocation>
        <location evidence="1 8">Cell membrane</location>
        <topology evidence="1 8">Multi-pass membrane protein</topology>
    </subcellularLocation>
</comment>
<dbReference type="Pfam" id="PF00528">
    <property type="entry name" value="BPD_transp_1"/>
    <property type="match status" value="1"/>
</dbReference>
<keyword evidence="5 8" id="KW-0812">Transmembrane</keyword>
<keyword evidence="11" id="KW-1185">Reference proteome</keyword>
<protein>
    <submittedName>
        <fullName evidence="10">ABC transporter permease</fullName>
    </submittedName>
</protein>
<evidence type="ECO:0000256" key="2">
    <source>
        <dbReference type="ARBA" id="ARBA00007069"/>
    </source>
</evidence>
<dbReference type="Proteomes" id="UP001323798">
    <property type="component" value="Chromosome"/>
</dbReference>
<evidence type="ECO:0000256" key="4">
    <source>
        <dbReference type="ARBA" id="ARBA00022475"/>
    </source>
</evidence>
<gene>
    <name evidence="10" type="ORF">SM116_17330</name>
</gene>
<dbReference type="EMBL" id="CP139368">
    <property type="protein sequence ID" value="WPR89496.1"/>
    <property type="molecule type" value="Genomic_DNA"/>
</dbReference>
<evidence type="ECO:0000256" key="8">
    <source>
        <dbReference type="RuleBase" id="RU363032"/>
    </source>
</evidence>
<evidence type="ECO:0000256" key="1">
    <source>
        <dbReference type="ARBA" id="ARBA00004651"/>
    </source>
</evidence>
<evidence type="ECO:0000259" key="9">
    <source>
        <dbReference type="PROSITE" id="PS50928"/>
    </source>
</evidence>
<dbReference type="InterPro" id="IPR000515">
    <property type="entry name" value="MetI-like"/>
</dbReference>
<feature type="transmembrane region" description="Helical" evidence="8">
    <location>
        <begin position="152"/>
        <end position="173"/>
    </location>
</feature>
<evidence type="ECO:0000256" key="5">
    <source>
        <dbReference type="ARBA" id="ARBA00022692"/>
    </source>
</evidence>
<organism evidence="10 11">
    <name type="scientific">Microbacterium rhizosphaerae</name>
    <dbReference type="NCBI Taxonomy" id="1678237"/>
    <lineage>
        <taxon>Bacteria</taxon>
        <taxon>Bacillati</taxon>
        <taxon>Actinomycetota</taxon>
        <taxon>Actinomycetes</taxon>
        <taxon>Micrococcales</taxon>
        <taxon>Microbacteriaceae</taxon>
        <taxon>Microbacterium</taxon>
    </lineage>
</organism>
<comment type="similarity">
    <text evidence="2">Belongs to the binding-protein-dependent transport system permease family. CysTW subfamily.</text>
</comment>
<dbReference type="PANTHER" id="PTHR42929:SF1">
    <property type="entry name" value="INNER MEMBRANE ABC TRANSPORTER PERMEASE PROTEIN YDCU-RELATED"/>
    <property type="match status" value="1"/>
</dbReference>
<sequence length="315" mass="34406">MRKRSFGALLAVPAWIWLLFFFVVPVGLIVYYSFGYKPGLFGTHANDKMSLDRYAEVLTPTFFATFQNTLWIGLAGTALCFIIGAPVAYWMATKAAPSRRGLLVALVMVPFWTNFLVRTIGWQVILSPDGWISTVLKWVGLGPLDILYTRPAVLLGVVYNYLPLMILPLFVAFDRVHGSLREASKDLGAGRWTTFLRITLPLASPGVLAGVMLVFIPLMGDYITATVLGGAKGNMIGQLVASQFQTAQNWALGSAMAVMLILIVMLTVAVGIAIVWLVRLPVRAHYRVTLPPEDGGAAPVPVTRTAEQQPQEVPA</sequence>
<keyword evidence="6 8" id="KW-1133">Transmembrane helix</keyword>
<dbReference type="PROSITE" id="PS50928">
    <property type="entry name" value="ABC_TM1"/>
    <property type="match status" value="1"/>
</dbReference>
<dbReference type="SUPFAM" id="SSF161098">
    <property type="entry name" value="MetI-like"/>
    <property type="match status" value="1"/>
</dbReference>
<keyword evidence="7 8" id="KW-0472">Membrane</keyword>
<feature type="transmembrane region" description="Helical" evidence="8">
    <location>
        <begin position="194"/>
        <end position="216"/>
    </location>
</feature>
<evidence type="ECO:0000256" key="6">
    <source>
        <dbReference type="ARBA" id="ARBA00022989"/>
    </source>
</evidence>
<name>A0ABZ0SML3_9MICO</name>
<feature type="transmembrane region" description="Helical" evidence="8">
    <location>
        <begin position="12"/>
        <end position="34"/>
    </location>
</feature>
<proteinExistence type="inferred from homology"/>
<feature type="domain" description="ABC transmembrane type-1" evidence="9">
    <location>
        <begin position="66"/>
        <end position="271"/>
    </location>
</feature>
<feature type="transmembrane region" description="Helical" evidence="8">
    <location>
        <begin position="70"/>
        <end position="90"/>
    </location>
</feature>
<evidence type="ECO:0000256" key="7">
    <source>
        <dbReference type="ARBA" id="ARBA00023136"/>
    </source>
</evidence>
<evidence type="ECO:0000313" key="10">
    <source>
        <dbReference type="EMBL" id="WPR89496.1"/>
    </source>
</evidence>
<accession>A0ABZ0SML3</accession>
<evidence type="ECO:0000313" key="11">
    <source>
        <dbReference type="Proteomes" id="UP001323798"/>
    </source>
</evidence>
<feature type="transmembrane region" description="Helical" evidence="8">
    <location>
        <begin position="102"/>
        <end position="125"/>
    </location>
</feature>
<dbReference type="InterPro" id="IPR035906">
    <property type="entry name" value="MetI-like_sf"/>
</dbReference>
<evidence type="ECO:0000256" key="3">
    <source>
        <dbReference type="ARBA" id="ARBA00022448"/>
    </source>
</evidence>
<dbReference type="CDD" id="cd06261">
    <property type="entry name" value="TM_PBP2"/>
    <property type="match status" value="1"/>
</dbReference>
<dbReference type="Gene3D" id="1.10.3720.10">
    <property type="entry name" value="MetI-like"/>
    <property type="match status" value="1"/>
</dbReference>
<reference evidence="10 11" key="1">
    <citation type="submission" date="2023-11" db="EMBL/GenBank/DDBJ databases">
        <title>Genome sequence of Microbacterium rhizosphaerae KACC 19337.</title>
        <authorList>
            <person name="Choi H."/>
            <person name="Kim S."/>
            <person name="Kim Y."/>
            <person name="Kwon S.-W."/>
            <person name="Heo J."/>
        </authorList>
    </citation>
    <scope>NUCLEOTIDE SEQUENCE [LARGE SCALE GENOMIC DNA]</scope>
    <source>
        <strain evidence="10 11">KACC 19337</strain>
    </source>
</reference>
<dbReference type="PANTHER" id="PTHR42929">
    <property type="entry name" value="INNER MEMBRANE ABC TRANSPORTER PERMEASE PROTEIN YDCU-RELATED-RELATED"/>
    <property type="match status" value="1"/>
</dbReference>
<keyword evidence="3 8" id="KW-0813">Transport</keyword>
<feature type="transmembrane region" description="Helical" evidence="8">
    <location>
        <begin position="250"/>
        <end position="278"/>
    </location>
</feature>
<dbReference type="RefSeq" id="WP_320942210.1">
    <property type="nucleotide sequence ID" value="NZ_BAABEU010000003.1"/>
</dbReference>